<evidence type="ECO:0000313" key="1">
    <source>
        <dbReference type="EMBL" id="TFK60668.1"/>
    </source>
</evidence>
<evidence type="ECO:0000313" key="2">
    <source>
        <dbReference type="Proteomes" id="UP000308600"/>
    </source>
</evidence>
<proteinExistence type="predicted"/>
<organism evidence="1 2">
    <name type="scientific">Pluteus cervinus</name>
    <dbReference type="NCBI Taxonomy" id="181527"/>
    <lineage>
        <taxon>Eukaryota</taxon>
        <taxon>Fungi</taxon>
        <taxon>Dikarya</taxon>
        <taxon>Basidiomycota</taxon>
        <taxon>Agaricomycotina</taxon>
        <taxon>Agaricomycetes</taxon>
        <taxon>Agaricomycetidae</taxon>
        <taxon>Agaricales</taxon>
        <taxon>Pluteineae</taxon>
        <taxon>Pluteaceae</taxon>
        <taxon>Pluteus</taxon>
    </lineage>
</organism>
<gene>
    <name evidence="1" type="ORF">BDN72DRAFT_850309</name>
</gene>
<protein>
    <submittedName>
        <fullName evidence="1">Uncharacterized protein</fullName>
    </submittedName>
</protein>
<name>A0ACD3A469_9AGAR</name>
<keyword evidence="2" id="KW-1185">Reference proteome</keyword>
<dbReference type="EMBL" id="ML208745">
    <property type="protein sequence ID" value="TFK60668.1"/>
    <property type="molecule type" value="Genomic_DNA"/>
</dbReference>
<sequence length="168" mass="18669">MLREAQVRNLVCLNQNARPSTSPLTSINARGLSPLCTCRPRQLISVGHLKVYKKRTGLTFSPCLPPWLRSTISQCLSFIATNERYSSYSHLLSTIHHPRCASGIQYDGLLRKYSLMRTHDYKSSSPSPRVENNIEDRYATLNPQSGSIAFGLVATDSADTRPGSRDSA</sequence>
<accession>A0ACD3A469</accession>
<dbReference type="Proteomes" id="UP000308600">
    <property type="component" value="Unassembled WGS sequence"/>
</dbReference>
<reference evidence="1 2" key="1">
    <citation type="journal article" date="2019" name="Nat. Ecol. Evol.">
        <title>Megaphylogeny resolves global patterns of mushroom evolution.</title>
        <authorList>
            <person name="Varga T."/>
            <person name="Krizsan K."/>
            <person name="Foldi C."/>
            <person name="Dima B."/>
            <person name="Sanchez-Garcia M."/>
            <person name="Sanchez-Ramirez S."/>
            <person name="Szollosi G.J."/>
            <person name="Szarkandi J.G."/>
            <person name="Papp V."/>
            <person name="Albert L."/>
            <person name="Andreopoulos W."/>
            <person name="Angelini C."/>
            <person name="Antonin V."/>
            <person name="Barry K.W."/>
            <person name="Bougher N.L."/>
            <person name="Buchanan P."/>
            <person name="Buyck B."/>
            <person name="Bense V."/>
            <person name="Catcheside P."/>
            <person name="Chovatia M."/>
            <person name="Cooper J."/>
            <person name="Damon W."/>
            <person name="Desjardin D."/>
            <person name="Finy P."/>
            <person name="Geml J."/>
            <person name="Haridas S."/>
            <person name="Hughes K."/>
            <person name="Justo A."/>
            <person name="Karasinski D."/>
            <person name="Kautmanova I."/>
            <person name="Kiss B."/>
            <person name="Kocsube S."/>
            <person name="Kotiranta H."/>
            <person name="LaButti K.M."/>
            <person name="Lechner B.E."/>
            <person name="Liimatainen K."/>
            <person name="Lipzen A."/>
            <person name="Lukacs Z."/>
            <person name="Mihaltcheva S."/>
            <person name="Morgado L.N."/>
            <person name="Niskanen T."/>
            <person name="Noordeloos M.E."/>
            <person name="Ohm R.A."/>
            <person name="Ortiz-Santana B."/>
            <person name="Ovrebo C."/>
            <person name="Racz N."/>
            <person name="Riley R."/>
            <person name="Savchenko A."/>
            <person name="Shiryaev A."/>
            <person name="Soop K."/>
            <person name="Spirin V."/>
            <person name="Szebenyi C."/>
            <person name="Tomsovsky M."/>
            <person name="Tulloss R.E."/>
            <person name="Uehling J."/>
            <person name="Grigoriev I.V."/>
            <person name="Vagvolgyi C."/>
            <person name="Papp T."/>
            <person name="Martin F.M."/>
            <person name="Miettinen O."/>
            <person name="Hibbett D.S."/>
            <person name="Nagy L.G."/>
        </authorList>
    </citation>
    <scope>NUCLEOTIDE SEQUENCE [LARGE SCALE GENOMIC DNA]</scope>
    <source>
        <strain evidence="1 2">NL-1719</strain>
    </source>
</reference>